<evidence type="ECO:0000256" key="1">
    <source>
        <dbReference type="SAM" id="SignalP"/>
    </source>
</evidence>
<dbReference type="AlphaFoldDB" id="A0A7Z2GLV8"/>
<proteinExistence type="predicted"/>
<dbReference type="PROSITE" id="PS51257">
    <property type="entry name" value="PROKAR_LIPOPROTEIN"/>
    <property type="match status" value="1"/>
</dbReference>
<organism evidence="2 3">
    <name type="scientific">Paraburkholderia acidisoli</name>
    <dbReference type="NCBI Taxonomy" id="2571748"/>
    <lineage>
        <taxon>Bacteria</taxon>
        <taxon>Pseudomonadati</taxon>
        <taxon>Pseudomonadota</taxon>
        <taxon>Betaproteobacteria</taxon>
        <taxon>Burkholderiales</taxon>
        <taxon>Burkholderiaceae</taxon>
        <taxon>Paraburkholderia</taxon>
    </lineage>
</organism>
<dbReference type="RefSeq" id="WP_158953383.1">
    <property type="nucleotide sequence ID" value="NZ_CP046914.1"/>
</dbReference>
<accession>A0A7Z2GLV8</accession>
<keyword evidence="3" id="KW-1185">Reference proteome</keyword>
<dbReference type="Proteomes" id="UP000433577">
    <property type="component" value="Chromosome 2"/>
</dbReference>
<sequence length="212" mass="22065">MKIRLSVCFLTTMLAALAGCAGVTTDIAATGALPEANAAARYRFAQSPAQAEAGDMLPGEPLLRASLARRGFSEGAPAAARYLVSVAWATRPAGVSVVEGDCNGGNACALATPVLPPSPPALPWFGKTYVHTLTLRFFALPEGNEVYKVSAVKRDRNANSQQAEPYLVAGALARLPYAGAPQWRVALKDAANLDANGHAVPEVKSVRPVTAP</sequence>
<evidence type="ECO:0000313" key="3">
    <source>
        <dbReference type="Proteomes" id="UP000433577"/>
    </source>
</evidence>
<reference evidence="2 3" key="1">
    <citation type="submission" date="2019-12" db="EMBL/GenBank/DDBJ databases">
        <title>Paraburkholderia acidiphila 7Q-K02 sp. nov and Paraburkholderia acidisoli DHF22 sp. nov., two strains isolated from forest soil.</title>
        <authorList>
            <person name="Gao Z."/>
            <person name="Qiu L."/>
        </authorList>
    </citation>
    <scope>NUCLEOTIDE SEQUENCE [LARGE SCALE GENOMIC DNA]</scope>
    <source>
        <strain evidence="2 3">DHF22</strain>
    </source>
</reference>
<dbReference type="OrthoDB" id="9026125at2"/>
<dbReference type="KEGG" id="pacs:FAZ98_20945"/>
<gene>
    <name evidence="2" type="ORF">FAZ98_20945</name>
</gene>
<dbReference type="EMBL" id="CP046914">
    <property type="protein sequence ID" value="QGZ64197.1"/>
    <property type="molecule type" value="Genomic_DNA"/>
</dbReference>
<keyword evidence="1" id="KW-0732">Signal</keyword>
<protein>
    <submittedName>
        <fullName evidence="2">DUF4136 domain-containing protein</fullName>
    </submittedName>
</protein>
<evidence type="ECO:0000313" key="2">
    <source>
        <dbReference type="EMBL" id="QGZ64197.1"/>
    </source>
</evidence>
<feature type="chain" id="PRO_5030514842" evidence="1">
    <location>
        <begin position="19"/>
        <end position="212"/>
    </location>
</feature>
<feature type="signal peptide" evidence="1">
    <location>
        <begin position="1"/>
        <end position="18"/>
    </location>
</feature>
<name>A0A7Z2GLV8_9BURK</name>